<feature type="compositionally biased region" description="Basic and acidic residues" evidence="1">
    <location>
        <begin position="144"/>
        <end position="153"/>
    </location>
</feature>
<keyword evidence="2" id="KW-0808">Transferase</keyword>
<gene>
    <name evidence="2" type="ordered locus">Mnod_2061</name>
</gene>
<dbReference type="Gene3D" id="3.40.50.2000">
    <property type="entry name" value="Glycogen Phosphorylase B"/>
    <property type="match status" value="2"/>
</dbReference>
<name>B8IUH8_METNO</name>
<reference evidence="2 3" key="1">
    <citation type="submission" date="2009-01" db="EMBL/GenBank/DDBJ databases">
        <title>Complete sequence of chromosome of Methylobacterium nodulans ORS 2060.</title>
        <authorList>
            <consortium name="US DOE Joint Genome Institute"/>
            <person name="Lucas S."/>
            <person name="Copeland A."/>
            <person name="Lapidus A."/>
            <person name="Glavina del Rio T."/>
            <person name="Dalin E."/>
            <person name="Tice H."/>
            <person name="Bruce D."/>
            <person name="Goodwin L."/>
            <person name="Pitluck S."/>
            <person name="Sims D."/>
            <person name="Brettin T."/>
            <person name="Detter J.C."/>
            <person name="Han C."/>
            <person name="Larimer F."/>
            <person name="Land M."/>
            <person name="Hauser L."/>
            <person name="Kyrpides N."/>
            <person name="Ivanova N."/>
            <person name="Marx C.J."/>
            <person name="Richardson P."/>
        </authorList>
    </citation>
    <scope>NUCLEOTIDE SEQUENCE [LARGE SCALE GENOMIC DNA]</scope>
    <source>
        <strain evidence="3">LMG 21967 / CNCM I-2342 / ORS 2060</strain>
    </source>
</reference>
<dbReference type="Proteomes" id="UP000008207">
    <property type="component" value="Chromosome"/>
</dbReference>
<feature type="region of interest" description="Disordered" evidence="1">
    <location>
        <begin position="144"/>
        <end position="176"/>
    </location>
</feature>
<protein>
    <submittedName>
        <fullName evidence="2">Glycosyltransferase</fullName>
    </submittedName>
</protein>
<dbReference type="AlphaFoldDB" id="B8IUH8"/>
<dbReference type="GO" id="GO:0016740">
    <property type="term" value="F:transferase activity"/>
    <property type="evidence" value="ECO:0007669"/>
    <property type="project" value="UniProtKB-KW"/>
</dbReference>
<dbReference type="Pfam" id="PF13692">
    <property type="entry name" value="Glyco_trans_1_4"/>
    <property type="match status" value="1"/>
</dbReference>
<dbReference type="OrthoDB" id="9807209at2"/>
<proteinExistence type="predicted"/>
<dbReference type="KEGG" id="mno:Mnod_2061"/>
<dbReference type="STRING" id="460265.Mnod_2061"/>
<evidence type="ECO:0000313" key="2">
    <source>
        <dbReference type="EMBL" id="ACL57046.1"/>
    </source>
</evidence>
<accession>B8IUH8</accession>
<dbReference type="eggNOG" id="COG0438">
    <property type="taxonomic scope" value="Bacteria"/>
</dbReference>
<dbReference type="EMBL" id="CP001349">
    <property type="protein sequence ID" value="ACL57046.1"/>
    <property type="molecule type" value="Genomic_DNA"/>
</dbReference>
<dbReference type="CAZy" id="GT4">
    <property type="family name" value="Glycosyltransferase Family 4"/>
</dbReference>
<sequence>MPLRSHLDLTSHECIAGWAWDTDAPDTPVSLVVFANDQVIGRVLADGYRADLEQAAIGDGRHGFTFRPSPPLSPLKRYLIGVRREGDGAHLERSPQTLEPSTAFDKPAQDAIAQLLSAVIDEDDFVRRLTFLTDQIDRLRQRHADYSSGAEDRRRRRAHQWNGSADGATATNRDVGKPRALVIDERMPLRHHDAGSNAILSHIDSLQRIGYDVTFAPANLHGDGSALEAEGVACCLHPWYVSIEEVLKRQRDAFALVYMHRVTTAGRYMALARDNQPRAHLVYSVADLHHLRLARQAEIEQQPALLSLSEHVRLAELAAAWQADAVITHSTAEAALLRRHMPAGKVHVVPWSLPLRPTAVAWAGRRGFAFIGGYGHRPNVDAAHWLVDTVMPALDALGRSIPCSLVGSNMPDSLRNLRRHNVDPVGYVPELSTIFDRVRVTVAPLAYGAGVKGKVLDSLAAGVPCVCTPAAAEGLDLPEALLRHVAATPAELARSICTLHDDEALNRACSDAGLKYIADKASEARLDESMRSALGKA</sequence>
<dbReference type="RefSeq" id="WP_015928733.1">
    <property type="nucleotide sequence ID" value="NC_011894.1"/>
</dbReference>
<dbReference type="HOGENOM" id="CLU_028014_2_0_5"/>
<dbReference type="SUPFAM" id="SSF53756">
    <property type="entry name" value="UDP-Glycosyltransferase/glycogen phosphorylase"/>
    <property type="match status" value="1"/>
</dbReference>
<organism evidence="2 3">
    <name type="scientific">Methylobacterium nodulans (strain LMG 21967 / CNCM I-2342 / ORS 2060)</name>
    <dbReference type="NCBI Taxonomy" id="460265"/>
    <lineage>
        <taxon>Bacteria</taxon>
        <taxon>Pseudomonadati</taxon>
        <taxon>Pseudomonadota</taxon>
        <taxon>Alphaproteobacteria</taxon>
        <taxon>Hyphomicrobiales</taxon>
        <taxon>Methylobacteriaceae</taxon>
        <taxon>Methylobacterium</taxon>
    </lineage>
</organism>
<evidence type="ECO:0000313" key="3">
    <source>
        <dbReference type="Proteomes" id="UP000008207"/>
    </source>
</evidence>
<evidence type="ECO:0000256" key="1">
    <source>
        <dbReference type="SAM" id="MobiDB-lite"/>
    </source>
</evidence>
<keyword evidence="3" id="KW-1185">Reference proteome</keyword>